<keyword evidence="8 12" id="KW-0472">Membrane</keyword>
<evidence type="ECO:0000256" key="10">
    <source>
        <dbReference type="RuleBase" id="RU003879"/>
    </source>
</evidence>
<dbReference type="InterPro" id="IPR003400">
    <property type="entry name" value="ExbD"/>
</dbReference>
<keyword evidence="6 10" id="KW-0812">Transmembrane</keyword>
<accession>A0A024LQI8</accession>
<reference evidence="14" key="2">
    <citation type="submission" date="2014-05" db="EMBL/GenBank/DDBJ databases">
        <title>Genome sequencing of Bartonella spp. isolated from human blood.</title>
        <authorList>
            <person name="Raoult D."/>
        </authorList>
    </citation>
    <scope>NUCLEOTIDE SEQUENCE</scope>
    <source>
        <strain evidence="14">MVT06</strain>
    </source>
</reference>
<name>A0A024LQI8_9HYPH</name>
<keyword evidence="10" id="KW-0813">Transport</keyword>
<comment type="similarity">
    <text evidence="2 10">Belongs to the ExbD/TolR family.</text>
</comment>
<dbReference type="AlphaFoldDB" id="A0A024LQI8"/>
<keyword evidence="4" id="KW-0997">Cell inner membrane</keyword>
<keyword evidence="5" id="KW-0132">Cell division</keyword>
<evidence type="ECO:0000256" key="5">
    <source>
        <dbReference type="ARBA" id="ARBA00022618"/>
    </source>
</evidence>
<evidence type="ECO:0000256" key="6">
    <source>
        <dbReference type="ARBA" id="ARBA00022692"/>
    </source>
</evidence>
<sequence length="150" mass="16546">MALSLASPSQKNTRKRRRSQSHLISEINITPFVDVMLVLLIIFMVSAPLLVNGVPLDLPQSQAGPVQTDRPPLTVSLDAQGRFAINQDYYSTSQALIAKLKEQLSTDQTLQNQRIFVRAAKTVEYEKVLQLLANIQKAGFSQVALASLAQ</sequence>
<feature type="region of interest" description="Disordered" evidence="11">
    <location>
        <begin position="1"/>
        <end position="20"/>
    </location>
</feature>
<dbReference type="PANTHER" id="PTHR30558:SF7">
    <property type="entry name" value="TOL-PAL SYSTEM PROTEIN TOLR"/>
    <property type="match status" value="1"/>
</dbReference>
<keyword evidence="9" id="KW-0131">Cell cycle</keyword>
<dbReference type="Pfam" id="PF02472">
    <property type="entry name" value="ExbD"/>
    <property type="match status" value="1"/>
</dbReference>
<evidence type="ECO:0000256" key="2">
    <source>
        <dbReference type="ARBA" id="ARBA00005811"/>
    </source>
</evidence>
<dbReference type="NCBIfam" id="TIGR02801">
    <property type="entry name" value="tolR"/>
    <property type="match status" value="1"/>
</dbReference>
<reference evidence="14" key="1">
    <citation type="submission" date="2013-11" db="EMBL/GenBank/DDBJ databases">
        <authorList>
            <person name="GENOMES U."/>
        </authorList>
    </citation>
    <scope>NUCLEOTIDE SEQUENCE</scope>
    <source>
        <strain evidence="14">MVT06</strain>
    </source>
</reference>
<keyword evidence="3" id="KW-1003">Cell membrane</keyword>
<dbReference type="GO" id="GO:0005886">
    <property type="term" value="C:plasma membrane"/>
    <property type="evidence" value="ECO:0007669"/>
    <property type="project" value="UniProtKB-SubCell"/>
</dbReference>
<dbReference type="GO" id="GO:0015031">
    <property type="term" value="P:protein transport"/>
    <property type="evidence" value="ECO:0007669"/>
    <property type="project" value="UniProtKB-KW"/>
</dbReference>
<evidence type="ECO:0000256" key="9">
    <source>
        <dbReference type="ARBA" id="ARBA00023306"/>
    </source>
</evidence>
<evidence type="ECO:0000256" key="7">
    <source>
        <dbReference type="ARBA" id="ARBA00022989"/>
    </source>
</evidence>
<dbReference type="EMBL" id="HG977194">
    <property type="protein sequence ID" value="CDP79468.1"/>
    <property type="molecule type" value="Genomic_DNA"/>
</dbReference>
<evidence type="ECO:0000256" key="3">
    <source>
        <dbReference type="ARBA" id="ARBA00022475"/>
    </source>
</evidence>
<evidence type="ECO:0000256" key="4">
    <source>
        <dbReference type="ARBA" id="ARBA00022519"/>
    </source>
</evidence>
<evidence type="ECO:0000256" key="1">
    <source>
        <dbReference type="ARBA" id="ARBA00004162"/>
    </source>
</evidence>
<keyword evidence="7 12" id="KW-1133">Transmembrane helix</keyword>
<feature type="compositionally biased region" description="Polar residues" evidence="11">
    <location>
        <begin position="1"/>
        <end position="11"/>
    </location>
</feature>
<feature type="transmembrane region" description="Helical" evidence="12">
    <location>
        <begin position="23"/>
        <end position="51"/>
    </location>
</feature>
<gene>
    <name evidence="14" type="primary">tolR_2</name>
    <name evidence="13" type="synonym">tolR_1</name>
    <name evidence="13" type="ORF">BN1046_00296</name>
    <name evidence="14" type="ORF">BN1046_00362</name>
</gene>
<evidence type="ECO:0000256" key="8">
    <source>
        <dbReference type="ARBA" id="ARBA00023136"/>
    </source>
</evidence>
<organism evidence="14">
    <name type="scientific">Bartonella schoenbuchensis</name>
    <dbReference type="NCBI Taxonomy" id="165694"/>
    <lineage>
        <taxon>Bacteria</taxon>
        <taxon>Pseudomonadati</taxon>
        <taxon>Pseudomonadota</taxon>
        <taxon>Alphaproteobacteria</taxon>
        <taxon>Hyphomicrobiales</taxon>
        <taxon>Bartonellaceae</taxon>
        <taxon>Bartonella</taxon>
    </lineage>
</organism>
<dbReference type="GO" id="GO:0051301">
    <property type="term" value="P:cell division"/>
    <property type="evidence" value="ECO:0007669"/>
    <property type="project" value="UniProtKB-KW"/>
</dbReference>
<dbReference type="GO" id="GO:0022857">
    <property type="term" value="F:transmembrane transporter activity"/>
    <property type="evidence" value="ECO:0007669"/>
    <property type="project" value="InterPro"/>
</dbReference>
<dbReference type="PANTHER" id="PTHR30558">
    <property type="entry name" value="EXBD MEMBRANE COMPONENT OF PMF-DRIVEN MACROMOLECULE IMPORT SYSTEM"/>
    <property type="match status" value="1"/>
</dbReference>
<comment type="subcellular location">
    <subcellularLocation>
        <location evidence="1">Cell membrane</location>
        <topology evidence="1">Single-pass membrane protein</topology>
    </subcellularLocation>
    <subcellularLocation>
        <location evidence="10">Cell membrane</location>
        <topology evidence="10">Single-pass type II membrane protein</topology>
    </subcellularLocation>
</comment>
<dbReference type="Gene3D" id="3.30.420.270">
    <property type="match status" value="1"/>
</dbReference>
<evidence type="ECO:0000256" key="11">
    <source>
        <dbReference type="SAM" id="MobiDB-lite"/>
    </source>
</evidence>
<keyword evidence="10" id="KW-0653">Protein transport</keyword>
<dbReference type="EMBL" id="HG977193">
    <property type="protein sequence ID" value="CDP79403.1"/>
    <property type="molecule type" value="Genomic_DNA"/>
</dbReference>
<evidence type="ECO:0000313" key="14">
    <source>
        <dbReference type="EMBL" id="CDP79468.1"/>
    </source>
</evidence>
<evidence type="ECO:0000256" key="12">
    <source>
        <dbReference type="SAM" id="Phobius"/>
    </source>
</evidence>
<protein>
    <submittedName>
        <fullName evidence="14">TolR protein</fullName>
    </submittedName>
</protein>
<evidence type="ECO:0000313" key="13">
    <source>
        <dbReference type="EMBL" id="CDP79403.1"/>
    </source>
</evidence>
<dbReference type="InterPro" id="IPR014168">
    <property type="entry name" value="Tol-Pal_TolR"/>
</dbReference>
<dbReference type="RefSeq" id="WP_078690191.1">
    <property type="nucleotide sequence ID" value="NZ_CADDYD010000002.1"/>
</dbReference>
<proteinExistence type="inferred from homology"/>